<accession>A0AAJ1HBC5</accession>
<name>A0AAJ1HBC5_STRPA</name>
<dbReference type="EMBL" id="JAQMJV010000001">
    <property type="protein sequence ID" value="MDB8618832.1"/>
    <property type="molecule type" value="Genomic_DNA"/>
</dbReference>
<evidence type="ECO:0008006" key="3">
    <source>
        <dbReference type="Google" id="ProtNLM"/>
    </source>
</evidence>
<organism evidence="1 2">
    <name type="scientific">Streptococcus parasanguinis</name>
    <dbReference type="NCBI Taxonomy" id="1318"/>
    <lineage>
        <taxon>Bacteria</taxon>
        <taxon>Bacillati</taxon>
        <taxon>Bacillota</taxon>
        <taxon>Bacilli</taxon>
        <taxon>Lactobacillales</taxon>
        <taxon>Streptococcaceae</taxon>
        <taxon>Streptococcus</taxon>
    </lineage>
</organism>
<dbReference type="RefSeq" id="WP_070589596.1">
    <property type="nucleotide sequence ID" value="NZ_CP134147.1"/>
</dbReference>
<reference evidence="1" key="1">
    <citation type="submission" date="2023-01" db="EMBL/GenBank/DDBJ databases">
        <title>Human gut microbiome strain richness.</title>
        <authorList>
            <person name="Chen-Liaw A."/>
        </authorList>
    </citation>
    <scope>NUCLEOTIDE SEQUENCE</scope>
    <source>
        <strain evidence="1">1001262st2_G8_1001262B_160229</strain>
    </source>
</reference>
<evidence type="ECO:0000313" key="2">
    <source>
        <dbReference type="Proteomes" id="UP001212685"/>
    </source>
</evidence>
<comment type="caution">
    <text evidence="1">The sequence shown here is derived from an EMBL/GenBank/DDBJ whole genome shotgun (WGS) entry which is preliminary data.</text>
</comment>
<gene>
    <name evidence="1" type="ORF">PNV36_00260</name>
</gene>
<sequence length="65" mass="7545">MFIEENLGIGLMTDLTLFPEYPNLVKIPLVEEEKTVFYISYAYPNEGEPQALLSSFIERLEKCEK</sequence>
<protein>
    <recommendedName>
        <fullName evidence="3">Malolactic regulator</fullName>
    </recommendedName>
</protein>
<dbReference type="Proteomes" id="UP001212685">
    <property type="component" value="Unassembled WGS sequence"/>
</dbReference>
<dbReference type="AlphaFoldDB" id="A0AAJ1HBC5"/>
<evidence type="ECO:0000313" key="1">
    <source>
        <dbReference type="EMBL" id="MDB8618832.1"/>
    </source>
</evidence>
<proteinExistence type="predicted"/>